<evidence type="ECO:0000256" key="3">
    <source>
        <dbReference type="ARBA" id="ARBA00023004"/>
    </source>
</evidence>
<keyword evidence="5" id="KW-1185">Reference proteome</keyword>
<dbReference type="PANTHER" id="PTHR22966">
    <property type="entry name" value="2-AMINOETHANETHIOL DIOXYGENASE"/>
    <property type="match status" value="1"/>
</dbReference>
<proteinExistence type="predicted"/>
<evidence type="ECO:0000256" key="2">
    <source>
        <dbReference type="ARBA" id="ARBA00023002"/>
    </source>
</evidence>
<name>A0AAE1HHE5_9NEOP</name>
<reference evidence="4" key="2">
    <citation type="journal article" date="2023" name="BMC Genomics">
        <title>Pest status, molecular evolution, and epigenetic factors derived from the genome assembly of Frankliniella fusca, a thysanopteran phytovirus vector.</title>
        <authorList>
            <person name="Catto M.A."/>
            <person name="Labadie P.E."/>
            <person name="Jacobson A.L."/>
            <person name="Kennedy G.G."/>
            <person name="Srinivasan R."/>
            <person name="Hunt B.G."/>
        </authorList>
    </citation>
    <scope>NUCLEOTIDE SEQUENCE</scope>
    <source>
        <strain evidence="4">PL_HMW_Pooled</strain>
    </source>
</reference>
<keyword evidence="3" id="KW-0408">Iron</keyword>
<dbReference type="AlphaFoldDB" id="A0AAE1HHE5"/>
<dbReference type="GO" id="GO:0016702">
    <property type="term" value="F:oxidoreductase activity, acting on single donors with incorporation of molecular oxygen, incorporation of two atoms of oxygen"/>
    <property type="evidence" value="ECO:0007669"/>
    <property type="project" value="InterPro"/>
</dbReference>
<dbReference type="GO" id="GO:0046872">
    <property type="term" value="F:metal ion binding"/>
    <property type="evidence" value="ECO:0007669"/>
    <property type="project" value="UniProtKB-KW"/>
</dbReference>
<dbReference type="CDD" id="cd20289">
    <property type="entry name" value="cupin_ADO"/>
    <property type="match status" value="1"/>
</dbReference>
<dbReference type="PANTHER" id="PTHR22966:SF61">
    <property type="entry name" value="2-AMINOETHANETHIOL DIOXYGENASE"/>
    <property type="match status" value="1"/>
</dbReference>
<dbReference type="Pfam" id="PF07847">
    <property type="entry name" value="PCO_ADO"/>
    <property type="match status" value="1"/>
</dbReference>
<organism evidence="4 5">
    <name type="scientific">Frankliniella fusca</name>
    <dbReference type="NCBI Taxonomy" id="407009"/>
    <lineage>
        <taxon>Eukaryota</taxon>
        <taxon>Metazoa</taxon>
        <taxon>Ecdysozoa</taxon>
        <taxon>Arthropoda</taxon>
        <taxon>Hexapoda</taxon>
        <taxon>Insecta</taxon>
        <taxon>Pterygota</taxon>
        <taxon>Neoptera</taxon>
        <taxon>Paraneoptera</taxon>
        <taxon>Thysanoptera</taxon>
        <taxon>Terebrantia</taxon>
        <taxon>Thripoidea</taxon>
        <taxon>Thripidae</taxon>
        <taxon>Frankliniella</taxon>
    </lineage>
</organism>
<evidence type="ECO:0000313" key="5">
    <source>
        <dbReference type="Proteomes" id="UP001219518"/>
    </source>
</evidence>
<dbReference type="Proteomes" id="UP001219518">
    <property type="component" value="Unassembled WGS sequence"/>
</dbReference>
<protein>
    <submittedName>
        <fullName evidence="4">2-aminoethanethiol dioxygenase</fullName>
    </submittedName>
</protein>
<dbReference type="EMBL" id="JAHWGI010001033">
    <property type="protein sequence ID" value="KAK3921415.1"/>
    <property type="molecule type" value="Genomic_DNA"/>
</dbReference>
<dbReference type="InterPro" id="IPR012864">
    <property type="entry name" value="PCO/ADO"/>
</dbReference>
<keyword evidence="2" id="KW-0560">Oxidoreductase</keyword>
<accession>A0AAE1HHE5</accession>
<comment type="caution">
    <text evidence="4">The sequence shown here is derived from an EMBL/GenBank/DDBJ whole genome shotgun (WGS) entry which is preliminary data.</text>
</comment>
<dbReference type="InterPro" id="IPR014710">
    <property type="entry name" value="RmlC-like_jellyroll"/>
</dbReference>
<dbReference type="SUPFAM" id="SSF51182">
    <property type="entry name" value="RmlC-like cupins"/>
    <property type="match status" value="1"/>
</dbReference>
<evidence type="ECO:0000313" key="4">
    <source>
        <dbReference type="EMBL" id="KAK3921415.1"/>
    </source>
</evidence>
<dbReference type="GO" id="GO:0005739">
    <property type="term" value="C:mitochondrion"/>
    <property type="evidence" value="ECO:0007669"/>
    <property type="project" value="TreeGrafter"/>
</dbReference>
<evidence type="ECO:0000256" key="1">
    <source>
        <dbReference type="ARBA" id="ARBA00022723"/>
    </source>
</evidence>
<keyword evidence="1" id="KW-0479">Metal-binding</keyword>
<reference evidence="4" key="1">
    <citation type="submission" date="2021-07" db="EMBL/GenBank/DDBJ databases">
        <authorList>
            <person name="Catto M.A."/>
            <person name="Jacobson A."/>
            <person name="Kennedy G."/>
            <person name="Labadie P."/>
            <person name="Hunt B.G."/>
            <person name="Srinivasan R."/>
        </authorList>
    </citation>
    <scope>NUCLEOTIDE SEQUENCE</scope>
    <source>
        <strain evidence="4">PL_HMW_Pooled</strain>
        <tissue evidence="4">Head</tissue>
    </source>
</reference>
<keyword evidence="4" id="KW-0223">Dioxygenase</keyword>
<sequence length="254" mass="28462">MASLRHAGGQSKIEQLWRQVMDTFKWATGGMVNFEEENFAVMKRQVDALTAEDISLEESLSEMRRHPGFRSEEAVGNIHICDSDIATMQVFVLHKNQQMPIHDHPQMIGILKVIKGCVRINSYTLKGYERKVAGGSILQTSKVTVEVCKGDPACILTPSERNFHSIIAVNGEAAFLDILSPPYFTRRPGQELNVCNYYREGGLAGGADAENLVRLEEIPPPEDYWTVKGEYKGPKIDQQFGITHHLRPSLVPPK</sequence>
<gene>
    <name evidence="4" type="ORF">KUF71_010630</name>
</gene>
<dbReference type="InterPro" id="IPR011051">
    <property type="entry name" value="RmlC_Cupin_sf"/>
</dbReference>
<dbReference type="Gene3D" id="2.60.120.10">
    <property type="entry name" value="Jelly Rolls"/>
    <property type="match status" value="1"/>
</dbReference>